<dbReference type="Proteomes" id="UP000199455">
    <property type="component" value="Unassembled WGS sequence"/>
</dbReference>
<dbReference type="STRING" id="390242.SAMN04488024_101397"/>
<organism evidence="1 2">
    <name type="scientific">Pedobacter soli</name>
    <dbReference type="NCBI Taxonomy" id="390242"/>
    <lineage>
        <taxon>Bacteria</taxon>
        <taxon>Pseudomonadati</taxon>
        <taxon>Bacteroidota</taxon>
        <taxon>Sphingobacteriia</taxon>
        <taxon>Sphingobacteriales</taxon>
        <taxon>Sphingobacteriaceae</taxon>
        <taxon>Pedobacter</taxon>
    </lineage>
</organism>
<name>A0A1G6JAQ1_9SPHI</name>
<dbReference type="AlphaFoldDB" id="A0A1G6JAQ1"/>
<gene>
    <name evidence="1" type="ORF">SAMN04488024_101397</name>
</gene>
<accession>A0A1G6JAQ1</accession>
<evidence type="ECO:0000313" key="2">
    <source>
        <dbReference type="Proteomes" id="UP000199455"/>
    </source>
</evidence>
<reference evidence="2" key="1">
    <citation type="submission" date="2016-10" db="EMBL/GenBank/DDBJ databases">
        <authorList>
            <person name="Varghese N."/>
            <person name="Submissions S."/>
        </authorList>
    </citation>
    <scope>NUCLEOTIDE SEQUENCE [LARGE SCALE GENOMIC DNA]</scope>
    <source>
        <strain evidence="2">DSM 18609</strain>
    </source>
</reference>
<dbReference type="RefSeq" id="WP_090763874.1">
    <property type="nucleotide sequence ID" value="NZ_FMZH01000001.1"/>
</dbReference>
<protein>
    <submittedName>
        <fullName evidence="1">Uncharacterized protein</fullName>
    </submittedName>
</protein>
<proteinExistence type="predicted"/>
<evidence type="ECO:0000313" key="1">
    <source>
        <dbReference type="EMBL" id="SDC15818.1"/>
    </source>
</evidence>
<sequence>MPGTESGYAKNAANLNDLIIRLKTLGPAYQPPKDHFKIEALEKLSKEVEETNRILSKVSPVYSKAVDDQELIFKQLNKLITRSYNYVKVATDNPSELNTAKTLADKLRGVVKKSTSSNAAADGTKLPSQAKTSYDNRIEHLKQYIDVLSTSQIYKPAEEDISIASLQTQLEKMQSSVNNVALIKPDIDDARRNRFNIFYNSQNNLIDTVQGVKTYIKASLKNDHPEKKHILGIPFKRLKM</sequence>
<keyword evidence="2" id="KW-1185">Reference proteome</keyword>
<dbReference type="EMBL" id="FMZH01000001">
    <property type="protein sequence ID" value="SDC15818.1"/>
    <property type="molecule type" value="Genomic_DNA"/>
</dbReference>